<accession>A0AAD7XNW5</accession>
<dbReference type="EMBL" id="JAQMWT010000247">
    <property type="protein sequence ID" value="KAJ8606802.1"/>
    <property type="molecule type" value="Genomic_DNA"/>
</dbReference>
<feature type="domain" description="N-acetyltransferase" evidence="3">
    <location>
        <begin position="3"/>
        <end position="151"/>
    </location>
</feature>
<dbReference type="Gene3D" id="3.40.630.30">
    <property type="match status" value="1"/>
</dbReference>
<keyword evidence="2" id="KW-0012">Acyltransferase</keyword>
<name>A0AAD7XNW5_9STRA</name>
<comment type="caution">
    <text evidence="4">The sequence shown here is derived from an EMBL/GenBank/DDBJ whole genome shotgun (WGS) entry which is preliminary data.</text>
</comment>
<dbReference type="PROSITE" id="PS51186">
    <property type="entry name" value="GNAT"/>
    <property type="match status" value="1"/>
</dbReference>
<dbReference type="Proteomes" id="UP001230188">
    <property type="component" value="Unassembled WGS sequence"/>
</dbReference>
<dbReference type="Pfam" id="PF13508">
    <property type="entry name" value="Acetyltransf_7"/>
    <property type="match status" value="1"/>
</dbReference>
<proteinExistence type="predicted"/>
<keyword evidence="5" id="KW-1185">Reference proteome</keyword>
<dbReference type="PANTHER" id="PTHR43877:SF2">
    <property type="entry name" value="AMINOALKYLPHOSPHONATE N-ACETYLTRANSFERASE-RELATED"/>
    <property type="match status" value="1"/>
</dbReference>
<keyword evidence="1" id="KW-0808">Transferase</keyword>
<dbReference type="SUPFAM" id="SSF55729">
    <property type="entry name" value="Acyl-CoA N-acyltransferases (Nat)"/>
    <property type="match status" value="1"/>
</dbReference>
<gene>
    <name evidence="4" type="ORF">CTAYLR_010610</name>
</gene>
<evidence type="ECO:0000256" key="2">
    <source>
        <dbReference type="ARBA" id="ARBA00023315"/>
    </source>
</evidence>
<dbReference type="PANTHER" id="PTHR43877">
    <property type="entry name" value="AMINOALKYLPHOSPHONATE N-ACETYLTRANSFERASE-RELATED-RELATED"/>
    <property type="match status" value="1"/>
</dbReference>
<sequence>MSVVVRAVVASDAESVMALAAGLLDPGEVTELKAMLEASLAGNDTFWLVADDGACCGAAYVEPERMTDGTFNLQFIVVEEPRRGKGVGARLVAAVVEEVRRNRRGRVLLVDTSAHLDVGPFYLKCGFQEVARVPDFYADGDTKVTFWKRLT</sequence>
<evidence type="ECO:0000259" key="3">
    <source>
        <dbReference type="PROSITE" id="PS51186"/>
    </source>
</evidence>
<dbReference type="InterPro" id="IPR016181">
    <property type="entry name" value="Acyl_CoA_acyltransferase"/>
</dbReference>
<dbReference type="GO" id="GO:0016747">
    <property type="term" value="F:acyltransferase activity, transferring groups other than amino-acyl groups"/>
    <property type="evidence" value="ECO:0007669"/>
    <property type="project" value="InterPro"/>
</dbReference>
<dbReference type="CDD" id="cd04301">
    <property type="entry name" value="NAT_SF"/>
    <property type="match status" value="1"/>
</dbReference>
<reference evidence="4" key="1">
    <citation type="submission" date="2023-01" db="EMBL/GenBank/DDBJ databases">
        <title>Metagenome sequencing of chrysophaentin producing Chrysophaeum taylorii.</title>
        <authorList>
            <person name="Davison J."/>
            <person name="Bewley C."/>
        </authorList>
    </citation>
    <scope>NUCLEOTIDE SEQUENCE</scope>
    <source>
        <strain evidence="4">NIES-1699</strain>
    </source>
</reference>
<evidence type="ECO:0000313" key="5">
    <source>
        <dbReference type="Proteomes" id="UP001230188"/>
    </source>
</evidence>
<evidence type="ECO:0000313" key="4">
    <source>
        <dbReference type="EMBL" id="KAJ8606802.1"/>
    </source>
</evidence>
<dbReference type="InterPro" id="IPR000182">
    <property type="entry name" value="GNAT_dom"/>
</dbReference>
<organism evidence="4 5">
    <name type="scientific">Chrysophaeum taylorii</name>
    <dbReference type="NCBI Taxonomy" id="2483200"/>
    <lineage>
        <taxon>Eukaryota</taxon>
        <taxon>Sar</taxon>
        <taxon>Stramenopiles</taxon>
        <taxon>Ochrophyta</taxon>
        <taxon>Pelagophyceae</taxon>
        <taxon>Pelagomonadales</taxon>
        <taxon>Pelagomonadaceae</taxon>
        <taxon>Chrysophaeum</taxon>
    </lineage>
</organism>
<dbReference type="InterPro" id="IPR050832">
    <property type="entry name" value="Bact_Acetyltransf"/>
</dbReference>
<evidence type="ECO:0000256" key="1">
    <source>
        <dbReference type="ARBA" id="ARBA00022679"/>
    </source>
</evidence>
<protein>
    <recommendedName>
        <fullName evidence="3">N-acetyltransferase domain-containing protein</fullName>
    </recommendedName>
</protein>
<dbReference type="AlphaFoldDB" id="A0AAD7XNW5"/>